<keyword evidence="4" id="KW-0418">Kinase</keyword>
<evidence type="ECO:0000259" key="6">
    <source>
        <dbReference type="PROSITE" id="PS50109"/>
    </source>
</evidence>
<feature type="non-terminal residue" evidence="7">
    <location>
        <position position="1"/>
    </location>
</feature>
<feature type="non-terminal residue" evidence="7">
    <location>
        <position position="126"/>
    </location>
</feature>
<reference evidence="7 8" key="1">
    <citation type="submission" date="2017-11" db="EMBL/GenBank/DDBJ databases">
        <title>Evolution of Phototrophy in the Chloroflexi Phylum Driven by Horizontal Gene Transfer.</title>
        <authorList>
            <person name="Ward L.M."/>
            <person name="Hemp J."/>
            <person name="Shih P.M."/>
            <person name="Mcglynn S.E."/>
            <person name="Fischer W."/>
        </authorList>
    </citation>
    <scope>NUCLEOTIDE SEQUENCE [LARGE SCALE GENOMIC DNA]</scope>
    <source>
        <strain evidence="7">JP3_13</strain>
    </source>
</reference>
<evidence type="ECO:0000313" key="8">
    <source>
        <dbReference type="Proteomes" id="UP000229681"/>
    </source>
</evidence>
<accession>A0A2M8P8K4</accession>
<dbReference type="EC" id="2.7.13.3" evidence="2"/>
<dbReference type="SUPFAM" id="SSF55874">
    <property type="entry name" value="ATPase domain of HSP90 chaperone/DNA topoisomerase II/histidine kinase"/>
    <property type="match status" value="1"/>
</dbReference>
<gene>
    <name evidence="7" type="ORF">CUN49_17500</name>
</gene>
<dbReference type="SMART" id="SM00387">
    <property type="entry name" value="HATPase_c"/>
    <property type="match status" value="1"/>
</dbReference>
<dbReference type="PROSITE" id="PS50109">
    <property type="entry name" value="HIS_KIN"/>
    <property type="match status" value="1"/>
</dbReference>
<organism evidence="7 8">
    <name type="scientific">Candidatus Thermofonsia Clade 1 bacterium</name>
    <dbReference type="NCBI Taxonomy" id="2364210"/>
    <lineage>
        <taxon>Bacteria</taxon>
        <taxon>Bacillati</taxon>
        <taxon>Chloroflexota</taxon>
        <taxon>Candidatus Thermofontia</taxon>
        <taxon>Candidatus Thermofonsia Clade 1</taxon>
    </lineage>
</organism>
<keyword evidence="4" id="KW-0808">Transferase</keyword>
<dbReference type="Gene3D" id="3.30.565.10">
    <property type="entry name" value="Histidine kinase-like ATPase, C-terminal domain"/>
    <property type="match status" value="1"/>
</dbReference>
<proteinExistence type="predicted"/>
<protein>
    <recommendedName>
        <fullName evidence="2">histidine kinase</fullName>
        <ecNumber evidence="2">2.7.13.3</ecNumber>
    </recommendedName>
</protein>
<dbReference type="Pfam" id="PF02518">
    <property type="entry name" value="HATPase_c"/>
    <property type="match status" value="1"/>
</dbReference>
<dbReference type="Proteomes" id="UP000229681">
    <property type="component" value="Unassembled WGS sequence"/>
</dbReference>
<evidence type="ECO:0000256" key="2">
    <source>
        <dbReference type="ARBA" id="ARBA00012438"/>
    </source>
</evidence>
<name>A0A2M8P8K4_9CHLR</name>
<dbReference type="InterPro" id="IPR036890">
    <property type="entry name" value="HATPase_C_sf"/>
</dbReference>
<dbReference type="PRINTS" id="PR00344">
    <property type="entry name" value="BCTRLSENSOR"/>
</dbReference>
<dbReference type="PANTHER" id="PTHR43547">
    <property type="entry name" value="TWO-COMPONENT HISTIDINE KINASE"/>
    <property type="match status" value="1"/>
</dbReference>
<dbReference type="GO" id="GO:0000155">
    <property type="term" value="F:phosphorelay sensor kinase activity"/>
    <property type="evidence" value="ECO:0007669"/>
    <property type="project" value="TreeGrafter"/>
</dbReference>
<dbReference type="InterPro" id="IPR003594">
    <property type="entry name" value="HATPase_dom"/>
</dbReference>
<comment type="caution">
    <text evidence="7">The sequence shown here is derived from an EMBL/GenBank/DDBJ whole genome shotgun (WGS) entry which is preliminary data.</text>
</comment>
<comment type="catalytic activity">
    <reaction evidence="1">
        <text>ATP + protein L-histidine = ADP + protein N-phospho-L-histidine.</text>
        <dbReference type="EC" id="2.7.13.3"/>
    </reaction>
</comment>
<dbReference type="PANTHER" id="PTHR43547:SF2">
    <property type="entry name" value="HYBRID SIGNAL TRANSDUCTION HISTIDINE KINASE C"/>
    <property type="match status" value="1"/>
</dbReference>
<keyword evidence="5" id="KW-0902">Two-component regulatory system</keyword>
<evidence type="ECO:0000256" key="3">
    <source>
        <dbReference type="ARBA" id="ARBA00022553"/>
    </source>
</evidence>
<evidence type="ECO:0000256" key="4">
    <source>
        <dbReference type="ARBA" id="ARBA00022777"/>
    </source>
</evidence>
<evidence type="ECO:0000313" key="7">
    <source>
        <dbReference type="EMBL" id="PJF33876.1"/>
    </source>
</evidence>
<feature type="domain" description="Histidine kinase" evidence="6">
    <location>
        <begin position="1"/>
        <end position="126"/>
    </location>
</feature>
<sequence length="126" mass="13869">TRFERGMITLNRERICLTDVLQDALHVQRPHFEQKQVQLTGDLPADPLLVLGDAERLTQVFTNLLVNALNYTGTGGSVHLSLRQDGAEAVIEVQDSGIGIDSESLKHIFEPFFRANLGTQRGTGLG</sequence>
<evidence type="ECO:0000256" key="1">
    <source>
        <dbReference type="ARBA" id="ARBA00000085"/>
    </source>
</evidence>
<evidence type="ECO:0000256" key="5">
    <source>
        <dbReference type="ARBA" id="ARBA00023012"/>
    </source>
</evidence>
<keyword evidence="3" id="KW-0597">Phosphoprotein</keyword>
<dbReference type="InterPro" id="IPR005467">
    <property type="entry name" value="His_kinase_dom"/>
</dbReference>
<dbReference type="InterPro" id="IPR004358">
    <property type="entry name" value="Sig_transdc_His_kin-like_C"/>
</dbReference>
<dbReference type="EMBL" id="PGTM01000713">
    <property type="protein sequence ID" value="PJF33876.1"/>
    <property type="molecule type" value="Genomic_DNA"/>
</dbReference>
<dbReference type="AlphaFoldDB" id="A0A2M8P8K4"/>